<keyword evidence="9" id="KW-1185">Reference proteome</keyword>
<keyword evidence="4 7" id="KW-1133">Transmembrane helix</keyword>
<feature type="transmembrane region" description="Helical" evidence="7">
    <location>
        <begin position="223"/>
        <end position="244"/>
    </location>
</feature>
<organism evidence="8 9">
    <name type="scientific">Venturia effusa</name>
    <dbReference type="NCBI Taxonomy" id="50376"/>
    <lineage>
        <taxon>Eukaryota</taxon>
        <taxon>Fungi</taxon>
        <taxon>Dikarya</taxon>
        <taxon>Ascomycota</taxon>
        <taxon>Pezizomycotina</taxon>
        <taxon>Dothideomycetes</taxon>
        <taxon>Pleosporomycetidae</taxon>
        <taxon>Venturiales</taxon>
        <taxon>Venturiaceae</taxon>
        <taxon>Venturia</taxon>
    </lineage>
</organism>
<dbReference type="Proteomes" id="UP000316270">
    <property type="component" value="Chromosome 9"/>
</dbReference>
<evidence type="ECO:0000256" key="1">
    <source>
        <dbReference type="ARBA" id="ARBA00004141"/>
    </source>
</evidence>
<dbReference type="GO" id="GO:0015297">
    <property type="term" value="F:antiporter activity"/>
    <property type="evidence" value="ECO:0007669"/>
    <property type="project" value="InterPro"/>
</dbReference>
<feature type="region of interest" description="Disordered" evidence="6">
    <location>
        <begin position="34"/>
        <end position="74"/>
    </location>
</feature>
<proteinExistence type="inferred from homology"/>
<keyword evidence="5 7" id="KW-0472">Membrane</keyword>
<dbReference type="AlphaFoldDB" id="A0A517LCD8"/>
<feature type="region of interest" description="Disordered" evidence="6">
    <location>
        <begin position="1"/>
        <end position="22"/>
    </location>
</feature>
<evidence type="ECO:0000256" key="5">
    <source>
        <dbReference type="ARBA" id="ARBA00023136"/>
    </source>
</evidence>
<feature type="transmembrane region" description="Helical" evidence="7">
    <location>
        <begin position="511"/>
        <end position="531"/>
    </location>
</feature>
<dbReference type="NCBIfam" id="TIGR00797">
    <property type="entry name" value="matE"/>
    <property type="match status" value="1"/>
</dbReference>
<evidence type="ECO:0000313" key="9">
    <source>
        <dbReference type="Proteomes" id="UP000316270"/>
    </source>
</evidence>
<evidence type="ECO:0000256" key="4">
    <source>
        <dbReference type="ARBA" id="ARBA00022989"/>
    </source>
</evidence>
<name>A0A517LCD8_9PEZI</name>
<dbReference type="GO" id="GO:1990961">
    <property type="term" value="P:xenobiotic detoxification by transmembrane export across the plasma membrane"/>
    <property type="evidence" value="ECO:0007669"/>
    <property type="project" value="InterPro"/>
</dbReference>
<feature type="compositionally biased region" description="Low complexity" evidence="6">
    <location>
        <begin position="9"/>
        <end position="22"/>
    </location>
</feature>
<feature type="transmembrane region" description="Helical" evidence="7">
    <location>
        <begin position="436"/>
        <end position="464"/>
    </location>
</feature>
<feature type="transmembrane region" description="Helical" evidence="7">
    <location>
        <begin position="331"/>
        <end position="349"/>
    </location>
</feature>
<reference evidence="8 9" key="1">
    <citation type="submission" date="2019-07" db="EMBL/GenBank/DDBJ databases">
        <title>Finished genome of Venturia effusa.</title>
        <authorList>
            <person name="Young C.A."/>
            <person name="Cox M.P."/>
            <person name="Ganley A.R.D."/>
            <person name="David W.J."/>
        </authorList>
    </citation>
    <scope>NUCLEOTIDE SEQUENCE [LARGE SCALE GENOMIC DNA]</scope>
    <source>
        <strain evidence="9">albino</strain>
    </source>
</reference>
<dbReference type="STRING" id="50376.A0A517LCD8"/>
<gene>
    <name evidence="8" type="ORF">FKW77_006303</name>
</gene>
<feature type="transmembrane region" description="Helical" evidence="7">
    <location>
        <begin position="361"/>
        <end position="383"/>
    </location>
</feature>
<feature type="transmembrane region" description="Helical" evidence="7">
    <location>
        <begin position="551"/>
        <end position="570"/>
    </location>
</feature>
<evidence type="ECO:0000256" key="6">
    <source>
        <dbReference type="SAM" id="MobiDB-lite"/>
    </source>
</evidence>
<evidence type="ECO:0000256" key="3">
    <source>
        <dbReference type="ARBA" id="ARBA00022692"/>
    </source>
</evidence>
<evidence type="ECO:0008006" key="10">
    <source>
        <dbReference type="Google" id="ProtNLM"/>
    </source>
</evidence>
<feature type="transmembrane region" description="Helical" evidence="7">
    <location>
        <begin position="470"/>
        <end position="491"/>
    </location>
</feature>
<dbReference type="EMBL" id="CP042193">
    <property type="protein sequence ID" value="QDS73318.1"/>
    <property type="molecule type" value="Genomic_DNA"/>
</dbReference>
<accession>A0A517LCD8</accession>
<dbReference type="InterPro" id="IPR002528">
    <property type="entry name" value="MATE_fam"/>
</dbReference>
<protein>
    <recommendedName>
        <fullName evidence="10">MATE efflux family protein</fullName>
    </recommendedName>
</protein>
<sequence length="653" mass="71151">MSSYPNEASGSPSRGGYSYRSQLGSWSANSPIAAAAIAQDAEDEPASESSEDESDASTVKPTQHSMIGSYRRPSFMATGPRGAVLPCQNVFSGEVHLSKAERQRMRDEERSLLRDNSLLPPKHARNRKSEDNLGAKLSRQLSIAGLRKTRTNPDEEVAPSIRVEGPDGGPASEHTPLLGRNGEMVDDDLEGLNSKWEEAIQAGKIQTTWQREAKVLTRYSRSLILTFILQYSLTMASIFTVGHIGKVELGAVSLATMTAQITGYAVYQGLSTSLDTLCAQAYGSGRKTLVGLQLQRMVYFLWLVSIPIGIIWLSGTYILQAIVPEKETARLAGLYLRIIFLGAPGYAAFECGKRFVQAQGLFSATLYVLLFCAPLNAFLNWFMVWHLKLGFIGAPIAVAITDNMLPFCLFLYVYFVDGRACWGGFSKKAFKNWVPMIRLALPGLVMVLAEFLAFEILTLAASWIGTTHLAAQSVLSTLTALTFQIPFPMSIAASTRIANLIGATLADAAKVAARVALIASVFVGVFNVILLSSLRNYIPQLFTNDKDVSDLVAKILPICAAFQLFDALAANCNGILRGLGRQEIGGYVNLFAYYAIAMPISFGTGFGLGWELQGLWLGPAIALFLVFIIEGWFIKRADWNAAVEDARVRNDAS</sequence>
<evidence type="ECO:0000256" key="7">
    <source>
        <dbReference type="SAM" id="Phobius"/>
    </source>
</evidence>
<dbReference type="OrthoDB" id="2126698at2759"/>
<dbReference type="GO" id="GO:0016020">
    <property type="term" value="C:membrane"/>
    <property type="evidence" value="ECO:0007669"/>
    <property type="project" value="UniProtKB-SubCell"/>
</dbReference>
<dbReference type="PANTHER" id="PTHR11206">
    <property type="entry name" value="MULTIDRUG RESISTANCE PROTEIN"/>
    <property type="match status" value="1"/>
</dbReference>
<comment type="subcellular location">
    <subcellularLocation>
        <location evidence="1">Membrane</location>
        <topology evidence="1">Multi-pass membrane protein</topology>
    </subcellularLocation>
</comment>
<feature type="region of interest" description="Disordered" evidence="6">
    <location>
        <begin position="142"/>
        <end position="181"/>
    </location>
</feature>
<evidence type="ECO:0000256" key="2">
    <source>
        <dbReference type="ARBA" id="ARBA00010199"/>
    </source>
</evidence>
<dbReference type="GO" id="GO:0042910">
    <property type="term" value="F:xenobiotic transmembrane transporter activity"/>
    <property type="evidence" value="ECO:0007669"/>
    <property type="project" value="InterPro"/>
</dbReference>
<feature type="compositionally biased region" description="Acidic residues" evidence="6">
    <location>
        <begin position="40"/>
        <end position="55"/>
    </location>
</feature>
<dbReference type="CDD" id="cd13132">
    <property type="entry name" value="MATE_eukaryotic"/>
    <property type="match status" value="1"/>
</dbReference>
<keyword evidence="3 7" id="KW-0812">Transmembrane</keyword>
<feature type="transmembrane region" description="Helical" evidence="7">
    <location>
        <begin position="591"/>
        <end position="610"/>
    </location>
</feature>
<dbReference type="Pfam" id="PF01554">
    <property type="entry name" value="MatE"/>
    <property type="match status" value="2"/>
</dbReference>
<feature type="transmembrane region" description="Helical" evidence="7">
    <location>
        <begin position="389"/>
        <end position="415"/>
    </location>
</feature>
<feature type="transmembrane region" description="Helical" evidence="7">
    <location>
        <begin position="297"/>
        <end position="319"/>
    </location>
</feature>
<evidence type="ECO:0000313" key="8">
    <source>
        <dbReference type="EMBL" id="QDS73318.1"/>
    </source>
</evidence>
<dbReference type="InterPro" id="IPR045069">
    <property type="entry name" value="MATE_euk"/>
</dbReference>
<feature type="transmembrane region" description="Helical" evidence="7">
    <location>
        <begin position="616"/>
        <end position="634"/>
    </location>
</feature>
<comment type="similarity">
    <text evidence="2">Belongs to the multi antimicrobial extrusion (MATE) (TC 2.A.66.1) family.</text>
</comment>